<reference evidence="2 3" key="1">
    <citation type="submission" date="2024-09" db="EMBL/GenBank/DDBJ databases">
        <authorList>
            <person name="Sun Q."/>
            <person name="Mori K."/>
        </authorList>
    </citation>
    <scope>NUCLEOTIDE SEQUENCE [LARGE SCALE GENOMIC DNA]</scope>
    <source>
        <strain evidence="2 3">TBRC 7907</strain>
    </source>
</reference>
<accession>A0ABV6A358</accession>
<evidence type="ECO:0000313" key="2">
    <source>
        <dbReference type="EMBL" id="MFB9907596.1"/>
    </source>
</evidence>
<dbReference type="InterPro" id="IPR011009">
    <property type="entry name" value="Kinase-like_dom_sf"/>
</dbReference>
<dbReference type="RefSeq" id="WP_377858046.1">
    <property type="nucleotide sequence ID" value="NZ_JBHLZU010000023.1"/>
</dbReference>
<keyword evidence="3" id="KW-1185">Reference proteome</keyword>
<evidence type="ECO:0000259" key="1">
    <source>
        <dbReference type="Pfam" id="PF01636"/>
    </source>
</evidence>
<dbReference type="InterPro" id="IPR002575">
    <property type="entry name" value="Aminoglycoside_PTrfase"/>
</dbReference>
<dbReference type="Pfam" id="PF01636">
    <property type="entry name" value="APH"/>
    <property type="match status" value="1"/>
</dbReference>
<dbReference type="EMBL" id="JBHLZU010000023">
    <property type="protein sequence ID" value="MFB9907596.1"/>
    <property type="molecule type" value="Genomic_DNA"/>
</dbReference>
<evidence type="ECO:0000313" key="3">
    <source>
        <dbReference type="Proteomes" id="UP001589693"/>
    </source>
</evidence>
<dbReference type="Gene3D" id="3.30.200.20">
    <property type="entry name" value="Phosphorylase Kinase, domain 1"/>
    <property type="match status" value="1"/>
</dbReference>
<comment type="caution">
    <text evidence="2">The sequence shown here is derived from an EMBL/GenBank/DDBJ whole genome shotgun (WGS) entry which is preliminary data.</text>
</comment>
<dbReference type="Gene3D" id="1.20.58.840">
    <property type="match status" value="1"/>
</dbReference>
<gene>
    <name evidence="2" type="ORF">ACFFQA_26990</name>
</gene>
<organism evidence="2 3">
    <name type="scientific">Allokutzneria oryzae</name>
    <dbReference type="NCBI Taxonomy" id="1378989"/>
    <lineage>
        <taxon>Bacteria</taxon>
        <taxon>Bacillati</taxon>
        <taxon>Actinomycetota</taxon>
        <taxon>Actinomycetes</taxon>
        <taxon>Pseudonocardiales</taxon>
        <taxon>Pseudonocardiaceae</taxon>
        <taxon>Allokutzneria</taxon>
    </lineage>
</organism>
<feature type="domain" description="Aminoglycoside phosphotransferase" evidence="1">
    <location>
        <begin position="56"/>
        <end position="244"/>
    </location>
</feature>
<name>A0ABV6A358_9PSEU</name>
<sequence>MRDWVKADFGIELVELRRVEHGADVAADVWHGVADDGARYAVKWSGGAMSTGLVVASRLAQLGVAGVPAPLPTTEGGLWSEREGRRLSLVPWVSDRGALGGGMTAEHWSSFGTLLARTHAQAQELPRSNSHEQWRAAARELDASDLPLRRAVEALLRRADELAPVVAAQDAPHVVCHGDPHLGNVLLGDDQVWLIDWDDAVLAPREQDLLFVLGGVLPFAPVTERQQAWFFEGYGPVEIDPARLAYYRCTRALEDLIVPARTGDEDAAEIVRGVLSPTGLVTSALRR</sequence>
<protein>
    <submittedName>
        <fullName evidence="2">Phosphotransferase enzyme family protein</fullName>
    </submittedName>
</protein>
<dbReference type="SUPFAM" id="SSF56112">
    <property type="entry name" value="Protein kinase-like (PK-like)"/>
    <property type="match status" value="1"/>
</dbReference>
<dbReference type="Proteomes" id="UP001589693">
    <property type="component" value="Unassembled WGS sequence"/>
</dbReference>
<proteinExistence type="predicted"/>
<dbReference type="Gene3D" id="1.10.510.10">
    <property type="entry name" value="Transferase(Phosphotransferase) domain 1"/>
    <property type="match status" value="1"/>
</dbReference>